<evidence type="ECO:0000256" key="6">
    <source>
        <dbReference type="ARBA" id="ARBA00047846"/>
    </source>
</evidence>
<dbReference type="Gene3D" id="2.30.30.100">
    <property type="match status" value="1"/>
</dbReference>
<dbReference type="InterPro" id="IPR004143">
    <property type="entry name" value="BPL_LPL_catalytic"/>
</dbReference>
<dbReference type="NCBIfam" id="TIGR00121">
    <property type="entry name" value="birA_ligase"/>
    <property type="match status" value="1"/>
</dbReference>
<dbReference type="CDD" id="cd16442">
    <property type="entry name" value="BPL"/>
    <property type="match status" value="1"/>
</dbReference>
<dbReference type="Gene3D" id="3.30.930.10">
    <property type="entry name" value="Bira Bifunctional Protein, Domain 2"/>
    <property type="match status" value="1"/>
</dbReference>
<dbReference type="InterPro" id="IPR003142">
    <property type="entry name" value="BPL_C"/>
</dbReference>
<evidence type="ECO:0000313" key="8">
    <source>
        <dbReference type="EMBL" id="KDA01562.1"/>
    </source>
</evidence>
<dbReference type="EC" id="6.3.4.15" evidence="5"/>
<name>A0A059G3X9_9PROT</name>
<accession>A0A059G3X9</accession>
<dbReference type="PANTHER" id="PTHR12835:SF5">
    <property type="entry name" value="BIOTIN--PROTEIN LIGASE"/>
    <property type="match status" value="1"/>
</dbReference>
<keyword evidence="2" id="KW-0547">Nucleotide-binding</keyword>
<keyword evidence="4" id="KW-0092">Biotin</keyword>
<dbReference type="SUPFAM" id="SSF50037">
    <property type="entry name" value="C-terminal domain of transcriptional repressors"/>
    <property type="match status" value="1"/>
</dbReference>
<dbReference type="Pfam" id="PF02237">
    <property type="entry name" value="BPL_C"/>
    <property type="match status" value="1"/>
</dbReference>
<dbReference type="eggNOG" id="COG0340">
    <property type="taxonomic scope" value="Bacteria"/>
</dbReference>
<reference evidence="8 9" key="1">
    <citation type="journal article" date="2014" name="Antonie Van Leeuwenhoek">
        <title>Hyphomonas beringensis sp. nov. and Hyphomonas chukchiensis sp. nov., isolated from surface seawater of the Bering Sea and Chukchi Sea.</title>
        <authorList>
            <person name="Li C."/>
            <person name="Lai Q."/>
            <person name="Li G."/>
            <person name="Dong C."/>
            <person name="Wang J."/>
            <person name="Liao Y."/>
            <person name="Shao Z."/>
        </authorList>
    </citation>
    <scope>NUCLEOTIDE SEQUENCE [LARGE SCALE GENOMIC DNA]</scope>
    <source>
        <strain evidence="8 9">SCH89</strain>
    </source>
</reference>
<evidence type="ECO:0000256" key="2">
    <source>
        <dbReference type="ARBA" id="ARBA00022741"/>
    </source>
</evidence>
<comment type="catalytic activity">
    <reaction evidence="6">
        <text>biotin + L-lysyl-[protein] + ATP = N(6)-biotinyl-L-lysyl-[protein] + AMP + diphosphate + H(+)</text>
        <dbReference type="Rhea" id="RHEA:11756"/>
        <dbReference type="Rhea" id="RHEA-COMP:9752"/>
        <dbReference type="Rhea" id="RHEA-COMP:10505"/>
        <dbReference type="ChEBI" id="CHEBI:15378"/>
        <dbReference type="ChEBI" id="CHEBI:29969"/>
        <dbReference type="ChEBI" id="CHEBI:30616"/>
        <dbReference type="ChEBI" id="CHEBI:33019"/>
        <dbReference type="ChEBI" id="CHEBI:57586"/>
        <dbReference type="ChEBI" id="CHEBI:83144"/>
        <dbReference type="ChEBI" id="CHEBI:456215"/>
        <dbReference type="EC" id="6.3.4.15"/>
    </reaction>
</comment>
<dbReference type="InterPro" id="IPR045864">
    <property type="entry name" value="aa-tRNA-synth_II/BPL/LPL"/>
</dbReference>
<keyword evidence="1 8" id="KW-0436">Ligase</keyword>
<evidence type="ECO:0000259" key="7">
    <source>
        <dbReference type="PROSITE" id="PS51733"/>
    </source>
</evidence>
<organism evidence="8 9">
    <name type="scientific">Hyphomonas oceanitis SCH89</name>
    <dbReference type="NCBI Taxonomy" id="1280953"/>
    <lineage>
        <taxon>Bacteria</taxon>
        <taxon>Pseudomonadati</taxon>
        <taxon>Pseudomonadota</taxon>
        <taxon>Alphaproteobacteria</taxon>
        <taxon>Hyphomonadales</taxon>
        <taxon>Hyphomonadaceae</taxon>
        <taxon>Hyphomonas</taxon>
    </lineage>
</organism>
<keyword evidence="9" id="KW-1185">Reference proteome</keyword>
<dbReference type="PATRIC" id="fig|1280953.3.peg.2994"/>
<dbReference type="GO" id="GO:0004077">
    <property type="term" value="F:biotin--[biotin carboxyl-carrier protein] ligase activity"/>
    <property type="evidence" value="ECO:0007669"/>
    <property type="project" value="UniProtKB-EC"/>
</dbReference>
<proteinExistence type="predicted"/>
<dbReference type="EMBL" id="ARYL01000025">
    <property type="protein sequence ID" value="KDA01562.1"/>
    <property type="molecule type" value="Genomic_DNA"/>
</dbReference>
<dbReference type="RefSeq" id="WP_035539968.1">
    <property type="nucleotide sequence ID" value="NZ_ARYL01000025.1"/>
</dbReference>
<dbReference type="GO" id="GO:0005737">
    <property type="term" value="C:cytoplasm"/>
    <property type="evidence" value="ECO:0007669"/>
    <property type="project" value="TreeGrafter"/>
</dbReference>
<evidence type="ECO:0000256" key="3">
    <source>
        <dbReference type="ARBA" id="ARBA00022840"/>
    </source>
</evidence>
<feature type="domain" description="BPL/LPL catalytic" evidence="7">
    <location>
        <begin position="1"/>
        <end position="183"/>
    </location>
</feature>
<dbReference type="Pfam" id="PF03099">
    <property type="entry name" value="BPL_LplA_LipB"/>
    <property type="match status" value="1"/>
</dbReference>
<dbReference type="SUPFAM" id="SSF55681">
    <property type="entry name" value="Class II aaRS and biotin synthetases"/>
    <property type="match status" value="1"/>
</dbReference>
<gene>
    <name evidence="8" type="ORF">HOC_14892</name>
</gene>
<dbReference type="Proteomes" id="UP000024942">
    <property type="component" value="Unassembled WGS sequence"/>
</dbReference>
<dbReference type="InterPro" id="IPR008988">
    <property type="entry name" value="Transcriptional_repressor_C"/>
</dbReference>
<protein>
    <recommendedName>
        <fullName evidence="5">biotin--[biotin carboxyl-carrier protein] ligase</fullName>
        <ecNumber evidence="5">6.3.4.15</ecNumber>
    </recommendedName>
</protein>
<dbReference type="InterPro" id="IPR004408">
    <property type="entry name" value="Biotin_CoA_COase_ligase"/>
</dbReference>
<comment type="caution">
    <text evidence="8">The sequence shown here is derived from an EMBL/GenBank/DDBJ whole genome shotgun (WGS) entry which is preliminary data.</text>
</comment>
<dbReference type="PANTHER" id="PTHR12835">
    <property type="entry name" value="BIOTIN PROTEIN LIGASE"/>
    <property type="match status" value="1"/>
</dbReference>
<evidence type="ECO:0000256" key="4">
    <source>
        <dbReference type="ARBA" id="ARBA00023267"/>
    </source>
</evidence>
<dbReference type="AlphaFoldDB" id="A0A059G3X9"/>
<evidence type="ECO:0000256" key="5">
    <source>
        <dbReference type="ARBA" id="ARBA00024227"/>
    </source>
</evidence>
<keyword evidence="3" id="KW-0067">ATP-binding</keyword>
<dbReference type="PROSITE" id="PS51733">
    <property type="entry name" value="BPL_LPL_CATALYTIC"/>
    <property type="match status" value="1"/>
</dbReference>
<dbReference type="STRING" id="1280953.HOC_14892"/>
<sequence>MKFDWPVHHLGTIDSTNTEAKRRAATGGFTDCWLVAETQTAGRGRLQRNWLSPPGNLFTTVLYREPSGLAVASRTPFAAALAVSDMALQFAPDAAVQVKWPNDVRIHGAKLSGILIETGMSGPDTWVAAGMGINVTHAPEGAGQSATSIAALRGDTVITAAMVFDALRDAFSARLVEARSGFSTLRKSWLERAEGLGGTIRVNASAEPVEGIFEDMDETGALILRLPDGTRQTIRAGDVDLIGRV</sequence>
<dbReference type="OrthoDB" id="9807064at2"/>
<evidence type="ECO:0000256" key="1">
    <source>
        <dbReference type="ARBA" id="ARBA00022598"/>
    </source>
</evidence>
<dbReference type="GO" id="GO:0005524">
    <property type="term" value="F:ATP binding"/>
    <property type="evidence" value="ECO:0007669"/>
    <property type="project" value="UniProtKB-KW"/>
</dbReference>
<evidence type="ECO:0000313" key="9">
    <source>
        <dbReference type="Proteomes" id="UP000024942"/>
    </source>
</evidence>